<evidence type="ECO:0000313" key="1">
    <source>
        <dbReference type="EMBL" id="QPL06201.1"/>
    </source>
</evidence>
<evidence type="ECO:0000313" key="2">
    <source>
        <dbReference type="Proteomes" id="UP000594637"/>
    </source>
</evidence>
<keyword evidence="2" id="KW-1185">Reference proteome</keyword>
<accession>A0A7T0PWB7</accession>
<dbReference type="RefSeq" id="WP_166855420.1">
    <property type="nucleotide sequence ID" value="NZ_CP063989.1"/>
</dbReference>
<dbReference type="CDD" id="cd21631">
    <property type="entry name" value="RHH_CopG_NikR-like"/>
    <property type="match status" value="1"/>
</dbReference>
<dbReference type="Proteomes" id="UP000594637">
    <property type="component" value="Chromosome"/>
</dbReference>
<reference evidence="1 2" key="1">
    <citation type="submission" date="2020-11" db="EMBL/GenBank/DDBJ databases">
        <title>Actinomyces sp. ZJ750.</title>
        <authorList>
            <person name="Zhou J."/>
        </authorList>
    </citation>
    <scope>NUCLEOTIDE SEQUENCE [LARGE SCALE GENOMIC DNA]</scope>
    <source>
        <strain evidence="1 2">ZJ750</strain>
    </source>
</reference>
<dbReference type="EMBL" id="CP063989">
    <property type="protein sequence ID" value="QPL06201.1"/>
    <property type="molecule type" value="Genomic_DNA"/>
</dbReference>
<organism evidence="1 2">
    <name type="scientific">Actinomyces respiraculi</name>
    <dbReference type="NCBI Taxonomy" id="2744574"/>
    <lineage>
        <taxon>Bacteria</taxon>
        <taxon>Bacillati</taxon>
        <taxon>Actinomycetota</taxon>
        <taxon>Actinomycetes</taxon>
        <taxon>Actinomycetales</taxon>
        <taxon>Actinomycetaceae</taxon>
        <taxon>Actinomyces</taxon>
    </lineage>
</organism>
<name>A0A7T0PWB7_9ACTO</name>
<proteinExistence type="predicted"/>
<dbReference type="KEGG" id="arep:ID810_04610"/>
<dbReference type="AlphaFoldDB" id="A0A7T0PWB7"/>
<sequence length="80" mass="8515">MKPEIVDIVPGVSEDDLAAFQVEAEEGYDLGAMLSGPNPHRLQVVPDDLVAEVERVARARGVAPEAVIRAALTEYLATTA</sequence>
<dbReference type="GO" id="GO:0006355">
    <property type="term" value="P:regulation of DNA-templated transcription"/>
    <property type="evidence" value="ECO:0007669"/>
    <property type="project" value="InterPro"/>
</dbReference>
<gene>
    <name evidence="1" type="ORF">ID810_04610</name>
</gene>
<protein>
    <submittedName>
        <fullName evidence="1">Ribbon-helix-helix protein, CopG family</fullName>
    </submittedName>
</protein>